<dbReference type="EMBL" id="FN648291">
    <property type="protein sequence ID" value="CBJ26056.1"/>
    <property type="molecule type" value="Genomic_DNA"/>
</dbReference>
<evidence type="ECO:0000313" key="3">
    <source>
        <dbReference type="Proteomes" id="UP000002630"/>
    </source>
</evidence>
<gene>
    <name evidence="2" type="ORF">Esi_0018_0157</name>
</gene>
<dbReference type="AlphaFoldDB" id="D7FNP5"/>
<feature type="compositionally biased region" description="Gly residues" evidence="1">
    <location>
        <begin position="109"/>
        <end position="121"/>
    </location>
</feature>
<accession>D7FNP5</accession>
<keyword evidence="3" id="KW-1185">Reference proteome</keyword>
<sequence length="229" mass="22501">MSGFKSRQEKEDFGAVGGPGHLTKLVLKFTTASESDVQPSCEISTAGASIGQSEDNTVSIPSDSMLAPLNHAMVTYEHARGGSNNNDSGGGGARSRGDGGGRDVVPGAGVNGGDGGSSGGVREGDDTNGLHDSGDRGRDGGGGGGGGGGGSSSADAEDGGGVEGGPGGFFFSDGGQGTDFAAAFRIRVGEGNREWRLTQASGCCGEGGRDAPFAGRGAGGRHFPWAFVV</sequence>
<feature type="compositionally biased region" description="Basic and acidic residues" evidence="1">
    <location>
        <begin position="122"/>
        <end position="139"/>
    </location>
</feature>
<proteinExistence type="predicted"/>
<name>D7FNP5_ECTSI</name>
<reference evidence="2 3" key="1">
    <citation type="journal article" date="2010" name="Nature">
        <title>The Ectocarpus genome and the independent evolution of multicellularity in brown algae.</title>
        <authorList>
            <person name="Cock J.M."/>
            <person name="Sterck L."/>
            <person name="Rouze P."/>
            <person name="Scornet D."/>
            <person name="Allen A.E."/>
            <person name="Amoutzias G."/>
            <person name="Anthouard V."/>
            <person name="Artiguenave F."/>
            <person name="Aury J.M."/>
            <person name="Badger J.H."/>
            <person name="Beszteri B."/>
            <person name="Billiau K."/>
            <person name="Bonnet E."/>
            <person name="Bothwell J.H."/>
            <person name="Bowler C."/>
            <person name="Boyen C."/>
            <person name="Brownlee C."/>
            <person name="Carrano C.J."/>
            <person name="Charrier B."/>
            <person name="Cho G.Y."/>
            <person name="Coelho S.M."/>
            <person name="Collen J."/>
            <person name="Corre E."/>
            <person name="Da Silva C."/>
            <person name="Delage L."/>
            <person name="Delaroque N."/>
            <person name="Dittami S.M."/>
            <person name="Doulbeau S."/>
            <person name="Elias M."/>
            <person name="Farnham G."/>
            <person name="Gachon C.M."/>
            <person name="Gschloessl B."/>
            <person name="Heesch S."/>
            <person name="Jabbari K."/>
            <person name="Jubin C."/>
            <person name="Kawai H."/>
            <person name="Kimura K."/>
            <person name="Kloareg B."/>
            <person name="Kupper F.C."/>
            <person name="Lang D."/>
            <person name="Le Bail A."/>
            <person name="Leblanc C."/>
            <person name="Lerouge P."/>
            <person name="Lohr M."/>
            <person name="Lopez P.J."/>
            <person name="Martens C."/>
            <person name="Maumus F."/>
            <person name="Michel G."/>
            <person name="Miranda-Saavedra D."/>
            <person name="Morales J."/>
            <person name="Moreau H."/>
            <person name="Motomura T."/>
            <person name="Nagasato C."/>
            <person name="Napoli C.A."/>
            <person name="Nelson D.R."/>
            <person name="Nyvall-Collen P."/>
            <person name="Peters A.F."/>
            <person name="Pommier C."/>
            <person name="Potin P."/>
            <person name="Poulain J."/>
            <person name="Quesneville H."/>
            <person name="Read B."/>
            <person name="Rensing S.A."/>
            <person name="Ritter A."/>
            <person name="Rousvoal S."/>
            <person name="Samanta M."/>
            <person name="Samson G."/>
            <person name="Schroeder D.C."/>
            <person name="Segurens B."/>
            <person name="Strittmatter M."/>
            <person name="Tonon T."/>
            <person name="Tregear J.W."/>
            <person name="Valentin K."/>
            <person name="von Dassow P."/>
            <person name="Yamagishi T."/>
            <person name="Van de Peer Y."/>
            <person name="Wincker P."/>
        </authorList>
    </citation>
    <scope>NUCLEOTIDE SEQUENCE [LARGE SCALE GENOMIC DNA]</scope>
    <source>
        <strain evidence="3">Ec32 / CCAP1310/4</strain>
    </source>
</reference>
<dbReference type="OMA" id="QPSCEIS"/>
<evidence type="ECO:0000313" key="2">
    <source>
        <dbReference type="EMBL" id="CBJ26056.1"/>
    </source>
</evidence>
<organism evidence="2 3">
    <name type="scientific">Ectocarpus siliculosus</name>
    <name type="common">Brown alga</name>
    <name type="synonym">Conferva siliculosa</name>
    <dbReference type="NCBI Taxonomy" id="2880"/>
    <lineage>
        <taxon>Eukaryota</taxon>
        <taxon>Sar</taxon>
        <taxon>Stramenopiles</taxon>
        <taxon>Ochrophyta</taxon>
        <taxon>PX clade</taxon>
        <taxon>Phaeophyceae</taxon>
        <taxon>Ectocarpales</taxon>
        <taxon>Ectocarpaceae</taxon>
        <taxon>Ectocarpus</taxon>
    </lineage>
</organism>
<feature type="compositionally biased region" description="Gly residues" evidence="1">
    <location>
        <begin position="140"/>
        <end position="151"/>
    </location>
</feature>
<protein>
    <submittedName>
        <fullName evidence="2">Uncharacterized protein</fullName>
    </submittedName>
</protein>
<dbReference type="Proteomes" id="UP000002630">
    <property type="component" value="Linkage Group LG02"/>
</dbReference>
<dbReference type="EMBL" id="FN649727">
    <property type="protein sequence ID" value="CBJ26056.1"/>
    <property type="molecule type" value="Genomic_DNA"/>
</dbReference>
<feature type="region of interest" description="Disordered" evidence="1">
    <location>
        <begin position="79"/>
        <end position="174"/>
    </location>
</feature>
<dbReference type="InParanoid" id="D7FNP5"/>
<evidence type="ECO:0000256" key="1">
    <source>
        <dbReference type="SAM" id="MobiDB-lite"/>
    </source>
</evidence>